<protein>
    <submittedName>
        <fullName evidence="2">Ferredoxin</fullName>
    </submittedName>
</protein>
<reference evidence="2 3" key="1">
    <citation type="journal article" date="2012" name="Stand. Genomic Sci.">
        <title>Complete genome sequence of the sulfur compounds oxidizing chemolithoautotroph Sulfuricurvum kujiense type strain (YK-1(T)).</title>
        <authorList>
            <person name="Han C."/>
            <person name="Kotsyurbenko O."/>
            <person name="Chertkov O."/>
            <person name="Held B."/>
            <person name="Lapidus A."/>
            <person name="Nolan M."/>
            <person name="Lucas S."/>
            <person name="Hammon N."/>
            <person name="Deshpande S."/>
            <person name="Cheng J.F."/>
            <person name="Tapia R."/>
            <person name="Goodwin L.A."/>
            <person name="Pitluck S."/>
            <person name="Liolios K."/>
            <person name="Pagani I."/>
            <person name="Ivanova N."/>
            <person name="Mavromatis K."/>
            <person name="Mikhailova N."/>
            <person name="Pati A."/>
            <person name="Chen A."/>
            <person name="Palaniappan K."/>
            <person name="Land M."/>
            <person name="Hauser L."/>
            <person name="Chang Y.J."/>
            <person name="Jeffries C.D."/>
            <person name="Brambilla E.M."/>
            <person name="Rohde M."/>
            <person name="Spring S."/>
            <person name="Sikorski J."/>
            <person name="Goker M."/>
            <person name="Woyke T."/>
            <person name="Bristow J."/>
            <person name="Eisen J.A."/>
            <person name="Markowitz V."/>
            <person name="Hugenholtz P."/>
            <person name="Kyrpides N.C."/>
            <person name="Klenk H.P."/>
            <person name="Detter J.C."/>
        </authorList>
    </citation>
    <scope>NUCLEOTIDE SEQUENCE [LARGE SCALE GENOMIC DNA]</scope>
    <source>
        <strain evidence="3">ATCC BAA-921 / DSM 16994 / JCM 11577 / YK-1</strain>
    </source>
</reference>
<dbReference type="eggNOG" id="COG0633">
    <property type="taxonomic scope" value="Bacteria"/>
</dbReference>
<dbReference type="InterPro" id="IPR012675">
    <property type="entry name" value="Beta-grasp_dom_sf"/>
</dbReference>
<organism evidence="2 3">
    <name type="scientific">Sulfuricurvum kujiense (strain ATCC BAA-921 / DSM 16994 / JCM 11577 / YK-1)</name>
    <dbReference type="NCBI Taxonomy" id="709032"/>
    <lineage>
        <taxon>Bacteria</taxon>
        <taxon>Pseudomonadati</taxon>
        <taxon>Campylobacterota</taxon>
        <taxon>Epsilonproteobacteria</taxon>
        <taxon>Campylobacterales</taxon>
        <taxon>Sulfurimonadaceae</taxon>
        <taxon>Sulfuricurvum</taxon>
    </lineage>
</organism>
<dbReference type="InterPro" id="IPR006058">
    <property type="entry name" value="2Fe2S_fd_BS"/>
</dbReference>
<dbReference type="Pfam" id="PF00111">
    <property type="entry name" value="Fer2"/>
    <property type="match status" value="1"/>
</dbReference>
<dbReference type="InterPro" id="IPR036010">
    <property type="entry name" value="2Fe-2S_ferredoxin-like_sf"/>
</dbReference>
<dbReference type="Gene3D" id="3.10.20.30">
    <property type="match status" value="1"/>
</dbReference>
<gene>
    <name evidence="2" type="ordered locus">Sulku_1303</name>
</gene>
<dbReference type="AlphaFoldDB" id="E4TY46"/>
<dbReference type="OrthoDB" id="5343947at2"/>
<dbReference type="PROSITE" id="PS00197">
    <property type="entry name" value="2FE2S_FER_1"/>
    <property type="match status" value="1"/>
</dbReference>
<dbReference type="InterPro" id="IPR001041">
    <property type="entry name" value="2Fe-2S_ferredoxin-type"/>
</dbReference>
<dbReference type="HOGENOM" id="CLU_2107732_0_0_7"/>
<evidence type="ECO:0000313" key="3">
    <source>
        <dbReference type="Proteomes" id="UP000008721"/>
    </source>
</evidence>
<dbReference type="Proteomes" id="UP000008721">
    <property type="component" value="Chromosome"/>
</dbReference>
<dbReference type="PROSITE" id="PS51085">
    <property type="entry name" value="2FE2S_FER_2"/>
    <property type="match status" value="1"/>
</dbReference>
<name>E4TY46_SULKY</name>
<dbReference type="CDD" id="cd00207">
    <property type="entry name" value="fer2"/>
    <property type="match status" value="1"/>
</dbReference>
<evidence type="ECO:0000313" key="2">
    <source>
        <dbReference type="EMBL" id="ADR33966.1"/>
    </source>
</evidence>
<accession>E4TY46</accession>
<dbReference type="RefSeq" id="WP_013460163.1">
    <property type="nucleotide sequence ID" value="NC_014762.1"/>
</dbReference>
<feature type="domain" description="2Fe-2S ferredoxin-type" evidence="1">
    <location>
        <begin position="1"/>
        <end position="125"/>
    </location>
</feature>
<sequence length="125" mass="13618">MVSVIFCGFAEGQNKRVYAKSGDVLLRVAQSNGIVIPTDCTDGMCGSCVVRIEDIATDESMDSNAEEYASKGKAVYMEDKELETLVSMGAITKKEAEIAQQFNRPTPVRLACQCVIKDAILVKPY</sequence>
<dbReference type="GO" id="GO:0051537">
    <property type="term" value="F:2 iron, 2 sulfur cluster binding"/>
    <property type="evidence" value="ECO:0007669"/>
    <property type="project" value="InterPro"/>
</dbReference>
<dbReference type="STRING" id="709032.Sulku_1303"/>
<evidence type="ECO:0000259" key="1">
    <source>
        <dbReference type="PROSITE" id="PS51085"/>
    </source>
</evidence>
<dbReference type="EMBL" id="CP002355">
    <property type="protein sequence ID" value="ADR33966.1"/>
    <property type="molecule type" value="Genomic_DNA"/>
</dbReference>
<proteinExistence type="predicted"/>
<keyword evidence="3" id="KW-1185">Reference proteome</keyword>
<dbReference type="KEGG" id="sku:Sulku_1303"/>
<dbReference type="SUPFAM" id="SSF54292">
    <property type="entry name" value="2Fe-2S ferredoxin-like"/>
    <property type="match status" value="1"/>
</dbReference>